<evidence type="ECO:0000313" key="2">
    <source>
        <dbReference type="EMBL" id="SIQ60655.1"/>
    </source>
</evidence>
<dbReference type="RefSeq" id="WP_076463503.1">
    <property type="nucleotide sequence ID" value="NZ_FTMN01000006.1"/>
</dbReference>
<dbReference type="AlphaFoldDB" id="A0A1N6U4U2"/>
<keyword evidence="1" id="KW-0472">Membrane</keyword>
<reference evidence="2 3" key="1">
    <citation type="submission" date="2017-01" db="EMBL/GenBank/DDBJ databases">
        <authorList>
            <person name="Mah S.A."/>
            <person name="Swanson W.J."/>
            <person name="Moy G.W."/>
            <person name="Vacquier V.D."/>
        </authorList>
    </citation>
    <scope>NUCLEOTIDE SEQUENCE [LARGE SCALE GENOMIC DNA]</scope>
    <source>
        <strain evidence="2 3">DSM 7027</strain>
    </source>
</reference>
<evidence type="ECO:0008006" key="4">
    <source>
        <dbReference type="Google" id="ProtNLM"/>
    </source>
</evidence>
<evidence type="ECO:0000313" key="3">
    <source>
        <dbReference type="Proteomes" id="UP000186895"/>
    </source>
</evidence>
<keyword evidence="3" id="KW-1185">Reference proteome</keyword>
<feature type="transmembrane region" description="Helical" evidence="1">
    <location>
        <begin position="29"/>
        <end position="46"/>
    </location>
</feature>
<gene>
    <name evidence="2" type="ORF">SAMN05421647_106203</name>
</gene>
<dbReference type="EMBL" id="FTMN01000006">
    <property type="protein sequence ID" value="SIQ60655.1"/>
    <property type="molecule type" value="Genomic_DNA"/>
</dbReference>
<keyword evidence="1" id="KW-0812">Transmembrane</keyword>
<dbReference type="STRING" id="49186.SAMN05421647_106203"/>
<organism evidence="2 3">
    <name type="scientific">Marinobacterium stanieri</name>
    <dbReference type="NCBI Taxonomy" id="49186"/>
    <lineage>
        <taxon>Bacteria</taxon>
        <taxon>Pseudomonadati</taxon>
        <taxon>Pseudomonadota</taxon>
        <taxon>Gammaproteobacteria</taxon>
        <taxon>Oceanospirillales</taxon>
        <taxon>Oceanospirillaceae</taxon>
        <taxon>Marinobacterium</taxon>
    </lineage>
</organism>
<accession>A0A1N6U4U2</accession>
<dbReference type="Proteomes" id="UP000186895">
    <property type="component" value="Unassembled WGS sequence"/>
</dbReference>
<dbReference type="InterPro" id="IPR025489">
    <property type="entry name" value="DUF4381"/>
</dbReference>
<dbReference type="Pfam" id="PF14316">
    <property type="entry name" value="DUF4381"/>
    <property type="match status" value="1"/>
</dbReference>
<keyword evidence="1" id="KW-1133">Transmembrane helix</keyword>
<proteinExistence type="predicted"/>
<name>A0A1N6U4U2_9GAMM</name>
<sequence>MSLTQQLQQLQQLKELPDPPLPAFWPQTWGWWALLALILLATAMYATHRYRRYRANAYRRQALAELNQVLIHWQAAPGDISPLRDIPGLLKRTALARLGPEHLGTRSMGRDDWQQLLQRMSSAPLPADFAAQLGLLAYADDRAVQQLDLALLYKHCRLWLETHHDPV</sequence>
<evidence type="ECO:0000256" key="1">
    <source>
        <dbReference type="SAM" id="Phobius"/>
    </source>
</evidence>
<protein>
    <recommendedName>
        <fullName evidence="4">DUF4381 domain-containing protein</fullName>
    </recommendedName>
</protein>